<dbReference type="InterPro" id="IPR004360">
    <property type="entry name" value="Glyas_Fos-R_dOase_dom"/>
</dbReference>
<dbReference type="OrthoDB" id="9795306at2"/>
<organism evidence="2 3">
    <name type="scientific">Flagellimonas aquimarina</name>
    <dbReference type="NCBI Taxonomy" id="2201895"/>
    <lineage>
        <taxon>Bacteria</taxon>
        <taxon>Pseudomonadati</taxon>
        <taxon>Bacteroidota</taxon>
        <taxon>Flavobacteriia</taxon>
        <taxon>Flavobacteriales</taxon>
        <taxon>Flavobacteriaceae</taxon>
        <taxon>Flagellimonas</taxon>
    </lineage>
</organism>
<evidence type="ECO:0000313" key="2">
    <source>
        <dbReference type="EMBL" id="PWL40457.1"/>
    </source>
</evidence>
<evidence type="ECO:0000259" key="1">
    <source>
        <dbReference type="PROSITE" id="PS51819"/>
    </source>
</evidence>
<evidence type="ECO:0000313" key="3">
    <source>
        <dbReference type="Proteomes" id="UP000245762"/>
    </source>
</evidence>
<dbReference type="PANTHER" id="PTHR34109:SF1">
    <property type="entry name" value="VOC DOMAIN-CONTAINING PROTEIN"/>
    <property type="match status" value="1"/>
</dbReference>
<dbReference type="RefSeq" id="WP_109661298.1">
    <property type="nucleotide sequence ID" value="NZ_QGEG01000001.1"/>
</dbReference>
<dbReference type="Gene3D" id="3.30.720.110">
    <property type="match status" value="1"/>
</dbReference>
<accession>A0A316L1Q8</accession>
<protein>
    <submittedName>
        <fullName evidence="2">Glyoxalase</fullName>
    </submittedName>
</protein>
<feature type="domain" description="VOC" evidence="1">
    <location>
        <begin position="12"/>
        <end position="130"/>
    </location>
</feature>
<dbReference type="Proteomes" id="UP000245762">
    <property type="component" value="Unassembled WGS sequence"/>
</dbReference>
<dbReference type="PROSITE" id="PS51819">
    <property type="entry name" value="VOC"/>
    <property type="match status" value="1"/>
</dbReference>
<reference evidence="2 3" key="1">
    <citation type="submission" date="2018-05" db="EMBL/GenBank/DDBJ databases">
        <title>Complete genome sequence of Flagellimonas aquimarina ECD12 isolated from seaweed Ecklonia cava.</title>
        <authorList>
            <person name="Choi S."/>
            <person name="Seong C."/>
        </authorList>
    </citation>
    <scope>NUCLEOTIDE SEQUENCE [LARGE SCALE GENOMIC DNA]</scope>
    <source>
        <strain evidence="2 3">ECD12</strain>
    </source>
</reference>
<dbReference type="InterPro" id="IPR029068">
    <property type="entry name" value="Glyas_Bleomycin-R_OHBP_Dase"/>
</dbReference>
<dbReference type="InterPro" id="IPR037523">
    <property type="entry name" value="VOC_core"/>
</dbReference>
<comment type="caution">
    <text evidence="2">The sequence shown here is derived from an EMBL/GenBank/DDBJ whole genome shotgun (WGS) entry which is preliminary data.</text>
</comment>
<dbReference type="AlphaFoldDB" id="A0A316L1Q8"/>
<dbReference type="PANTHER" id="PTHR34109">
    <property type="entry name" value="BNAUNNG04460D PROTEIN-RELATED"/>
    <property type="match status" value="1"/>
</dbReference>
<proteinExistence type="predicted"/>
<keyword evidence="3" id="KW-1185">Reference proteome</keyword>
<gene>
    <name evidence="2" type="ORF">DKG77_06505</name>
</gene>
<sequence length="137" mass="15509">MKQLFNTYVPDGFGTLNSYLFVAQPQELVGFLKKVFYAKEINRSINETNGDISNLILKIGNSCFTISQARGQFEGMRTVIYLYVEDIDTLYQNTLTHGATTVFEPADMPYGDRQGGIIDPAGNYWWISKHLVKKGCH</sequence>
<dbReference type="EMBL" id="QGEG01000001">
    <property type="protein sequence ID" value="PWL40457.1"/>
    <property type="molecule type" value="Genomic_DNA"/>
</dbReference>
<name>A0A316L1Q8_9FLAO</name>
<dbReference type="Pfam" id="PF00903">
    <property type="entry name" value="Glyoxalase"/>
    <property type="match status" value="1"/>
</dbReference>
<dbReference type="SUPFAM" id="SSF54593">
    <property type="entry name" value="Glyoxalase/Bleomycin resistance protein/Dihydroxybiphenyl dioxygenase"/>
    <property type="match status" value="1"/>
</dbReference>